<evidence type="ECO:0000256" key="1">
    <source>
        <dbReference type="ARBA" id="ARBA00001255"/>
    </source>
</evidence>
<feature type="domain" description="Glycosyl hydrolase family 36 C-terminal" evidence="8">
    <location>
        <begin position="646"/>
        <end position="721"/>
    </location>
</feature>
<evidence type="ECO:0000256" key="3">
    <source>
        <dbReference type="ARBA" id="ARBA00012755"/>
    </source>
</evidence>
<feature type="active site" description="Proton donor" evidence="7">
    <location>
        <position position="545"/>
    </location>
</feature>
<dbReference type="GO" id="GO:0004557">
    <property type="term" value="F:alpha-galactosidase activity"/>
    <property type="evidence" value="ECO:0007669"/>
    <property type="project" value="UniProtKB-UniRule"/>
</dbReference>
<gene>
    <name evidence="10" type="ORF">ID09_08110</name>
</gene>
<proteinExistence type="inferred from homology"/>
<evidence type="ECO:0000256" key="6">
    <source>
        <dbReference type="PIRNR" id="PIRNR005536"/>
    </source>
</evidence>
<evidence type="ECO:0000313" key="11">
    <source>
        <dbReference type="Proteomes" id="UP000028185"/>
    </source>
</evidence>
<dbReference type="FunFam" id="3.20.20.70:FF:000118">
    <property type="entry name" value="Alpha-galactosidase"/>
    <property type="match status" value="1"/>
</dbReference>
<dbReference type="InterPro" id="IPR031704">
    <property type="entry name" value="Glyco_hydro_36_N"/>
</dbReference>
<protein>
    <recommendedName>
        <fullName evidence="3 6">Alpha-galactosidase</fullName>
        <ecNumber evidence="3 6">3.2.1.22</ecNumber>
    </recommendedName>
</protein>
<organism evidence="10 11">
    <name type="scientific">Streptococcus suis 6407</name>
    <dbReference type="NCBI Taxonomy" id="1214179"/>
    <lineage>
        <taxon>Bacteria</taxon>
        <taxon>Bacillati</taxon>
        <taxon>Bacillota</taxon>
        <taxon>Bacilli</taxon>
        <taxon>Lactobacillales</taxon>
        <taxon>Streptococcaceae</taxon>
        <taxon>Streptococcus</taxon>
    </lineage>
</organism>
<dbReference type="InterPro" id="IPR013780">
    <property type="entry name" value="Glyco_hydro_b"/>
</dbReference>
<dbReference type="AlphaFoldDB" id="A0A075SKR6"/>
<dbReference type="InterPro" id="IPR031705">
    <property type="entry name" value="Glyco_hydro_36_C"/>
</dbReference>
<accession>A0A075SKR6</accession>
<feature type="active site" description="Nucleophile" evidence="7">
    <location>
        <position position="476"/>
    </location>
</feature>
<feature type="domain" description="Glycosyl hydrolase family 36 N-terminal" evidence="9">
    <location>
        <begin position="30"/>
        <end position="282"/>
    </location>
</feature>
<evidence type="ECO:0000256" key="4">
    <source>
        <dbReference type="ARBA" id="ARBA00022801"/>
    </source>
</evidence>
<dbReference type="RefSeq" id="WP_024381613.1">
    <property type="nucleotide sequence ID" value="NZ_ALLE01000014.1"/>
</dbReference>
<evidence type="ECO:0000256" key="7">
    <source>
        <dbReference type="PIRSR" id="PIRSR005536-1"/>
    </source>
</evidence>
<evidence type="ECO:0000256" key="2">
    <source>
        <dbReference type="ARBA" id="ARBA00006202"/>
    </source>
</evidence>
<evidence type="ECO:0000259" key="8">
    <source>
        <dbReference type="Pfam" id="PF16874"/>
    </source>
</evidence>
<dbReference type="InterPro" id="IPR013785">
    <property type="entry name" value="Aldolase_TIM"/>
</dbReference>
<dbReference type="PATRIC" id="fig|1214179.4.peg.1599"/>
<evidence type="ECO:0000259" key="9">
    <source>
        <dbReference type="Pfam" id="PF16875"/>
    </source>
</evidence>
<dbReference type="SUPFAM" id="SSF51445">
    <property type="entry name" value="(Trans)glycosidases"/>
    <property type="match status" value="1"/>
</dbReference>
<dbReference type="PANTHER" id="PTHR43053">
    <property type="entry name" value="GLYCOSIDASE FAMILY 31"/>
    <property type="match status" value="1"/>
</dbReference>
<dbReference type="Gene3D" id="2.70.98.60">
    <property type="entry name" value="alpha-galactosidase from lactobacil brevis"/>
    <property type="match status" value="1"/>
</dbReference>
<dbReference type="Gene3D" id="3.20.20.70">
    <property type="entry name" value="Aldolase class I"/>
    <property type="match status" value="1"/>
</dbReference>
<evidence type="ECO:0000313" key="10">
    <source>
        <dbReference type="EMBL" id="AIG43981.1"/>
    </source>
</evidence>
<dbReference type="InterPro" id="IPR002252">
    <property type="entry name" value="Glyco_hydro_36"/>
</dbReference>
<dbReference type="PRINTS" id="PR00743">
    <property type="entry name" value="GLHYDRLASE36"/>
</dbReference>
<evidence type="ECO:0000256" key="5">
    <source>
        <dbReference type="ARBA" id="ARBA00023295"/>
    </source>
</evidence>
<dbReference type="PROSITE" id="PS00512">
    <property type="entry name" value="ALPHA_GALACTOSIDASE"/>
    <property type="match status" value="1"/>
</dbReference>
<dbReference type="Proteomes" id="UP000028185">
    <property type="component" value="Chromosome"/>
</dbReference>
<dbReference type="PANTHER" id="PTHR43053:SF3">
    <property type="entry name" value="ALPHA-GALACTOSIDASE C-RELATED"/>
    <property type="match status" value="1"/>
</dbReference>
<dbReference type="CDD" id="cd14791">
    <property type="entry name" value="GH36"/>
    <property type="match status" value="1"/>
</dbReference>
<dbReference type="EC" id="3.2.1.22" evidence="3 6"/>
<dbReference type="Pfam" id="PF16875">
    <property type="entry name" value="Glyco_hydro_36N"/>
    <property type="match status" value="1"/>
</dbReference>
<dbReference type="HOGENOM" id="CLU_009640_2_1_9"/>
<sequence length="724" mass="82698">MNVIEIYNEKQIFHLKTREFSYIIQVLETGDLVHRYFGKKIEKFSDGNKITYLDRSFSPSPITGDRTYSLDVLPLEYSSNGLGDFRTSALDVRNEFGVTLDLKYKEYRLYKGKKELRGLPASFGNQEEVESLEIDLYDQLTDITVTLQYSVFEEASYLARSATIQTGKYPCKLEKVLSATLDFPHQDFIVHSLAGRYAYEKEWTQTPLTKGQYSIGSIRGASSHSRTPFLALASPDAGEDKGDVYAAHLVYSGNFTAFVETTAMETSRLGLGLESHYFSWQLDKDDRFQTPEVLLSYTDKGFTGMTQNSHHFITKHLIRSSFVNKPRPILINNWEATYFEFTEEKILQLAQVASRAGIELFVLDDGWFGKRNNDESSLGDWKVNLDKLPNGLNGLAERINELGMKFGLWFEPEMISIDSDLYREHPDWAIRTEGRLPIYSREQLVLDLTKQEVCDYIIDSVSSILESANISYVKWDMNRNITNIPEGLANDQRFEFHHRYMLGLYRVLDHLTKRFPDILFESCAGGGGRNDLGIMYYMPQAWASDDTDAIERLSIQEGTSLIYPPSSIGAHVSAVPNHQVGRITPLATRGNVAMMVGAFGYELDLTKLSEKELDEISQQIETYHSIRETIQFGQLYRLKKTSNTWAANYVSQDKNQVVFTFVKILAKPEAPLLHVRLKGLDPDALYECPQLGETFYGDELMNIGLTMPHVQKDYFSVQYIFNKI</sequence>
<comment type="catalytic activity">
    <reaction evidence="1 6">
        <text>Hydrolysis of terminal, non-reducing alpha-D-galactose residues in alpha-D-galactosides, including galactose oligosaccharides, galactomannans and galactolipids.</text>
        <dbReference type="EC" id="3.2.1.22"/>
    </reaction>
</comment>
<keyword evidence="4 6" id="KW-0378">Hydrolase</keyword>
<dbReference type="EMBL" id="CP008921">
    <property type="protein sequence ID" value="AIG43981.1"/>
    <property type="molecule type" value="Genomic_DNA"/>
</dbReference>
<dbReference type="InterPro" id="IPR038417">
    <property type="entry name" value="Alpga-gal_N_sf"/>
</dbReference>
<dbReference type="PIRSF" id="PIRSF005536">
    <property type="entry name" value="Agal"/>
    <property type="match status" value="1"/>
</dbReference>
<dbReference type="InterPro" id="IPR017853">
    <property type="entry name" value="GH"/>
</dbReference>
<dbReference type="Gene3D" id="2.60.40.1180">
    <property type="entry name" value="Golgi alpha-mannosidase II"/>
    <property type="match status" value="1"/>
</dbReference>
<dbReference type="Pfam" id="PF16874">
    <property type="entry name" value="Glyco_hydro_36C"/>
    <property type="match status" value="1"/>
</dbReference>
<reference evidence="10 11" key="1">
    <citation type="journal article" date="2014" name="Genome Announc.">
        <title>Whole-Genome Sequence of Streptococcus suis Serotype 4 Reference Strain 6407.</title>
        <authorList>
            <person name="Wang K."/>
            <person name="Chen J."/>
            <person name="Yao H."/>
            <person name="Lu C."/>
        </authorList>
    </citation>
    <scope>NUCLEOTIDE SEQUENCE [LARGE SCALE GENOMIC DNA]</scope>
    <source>
        <strain evidence="10">6407</strain>
    </source>
</reference>
<keyword evidence="5 6" id="KW-0326">Glycosidase</keyword>
<dbReference type="InterPro" id="IPR050985">
    <property type="entry name" value="Alpha-glycosidase_related"/>
</dbReference>
<dbReference type="InterPro" id="IPR000111">
    <property type="entry name" value="Glyco_hydro_27/36_CS"/>
</dbReference>
<dbReference type="GO" id="GO:0016052">
    <property type="term" value="P:carbohydrate catabolic process"/>
    <property type="evidence" value="ECO:0007669"/>
    <property type="project" value="InterPro"/>
</dbReference>
<comment type="similarity">
    <text evidence="2">Belongs to the glycosyl hydrolase 36 family.</text>
</comment>
<name>A0A075SKR6_STRSU</name>
<dbReference type="Pfam" id="PF02065">
    <property type="entry name" value="Melibiase"/>
    <property type="match status" value="1"/>
</dbReference>